<dbReference type="SUPFAM" id="SSF51197">
    <property type="entry name" value="Clavaminate synthase-like"/>
    <property type="match status" value="1"/>
</dbReference>
<dbReference type="Gene3D" id="2.60.120.330">
    <property type="entry name" value="B-lactam Antibiotic, Isopenicillin N Synthase, Chain"/>
    <property type="match status" value="1"/>
</dbReference>
<dbReference type="Pfam" id="PF05118">
    <property type="entry name" value="Asp_Arg_Hydrox"/>
    <property type="match status" value="1"/>
</dbReference>
<evidence type="ECO:0000313" key="8">
    <source>
        <dbReference type="Proteomes" id="UP001152797"/>
    </source>
</evidence>
<keyword evidence="8" id="KW-1185">Reference proteome</keyword>
<dbReference type="GO" id="GO:0051213">
    <property type="term" value="F:dioxygenase activity"/>
    <property type="evidence" value="ECO:0007669"/>
    <property type="project" value="UniProtKB-KW"/>
</dbReference>
<evidence type="ECO:0000313" key="6">
    <source>
        <dbReference type="EMBL" id="CAL1132894.1"/>
    </source>
</evidence>
<evidence type="ECO:0000256" key="2">
    <source>
        <dbReference type="ARBA" id="ARBA00022964"/>
    </source>
</evidence>
<sequence>MESSLFEDLVCFLQKEELVLKALRATNLKACLRTGTGTKGYEANAERAKYYRIYNKIEKSVTADQKATLMDWERRLCSEAEDIDFARLLAIFASREEELKQMRKPSLEACFNSNLSNTDKVVDEWEEKICGDGAGLCPAIDADFTRLLTILENREDDLRQMRKTSLEACFNSNLRNTDKDLQFCRDFLRRKKTSWTDEQQKVVDEWEEKICADGAGLCPAIDADFTRLLTILENREDDLRQMRKTSLEACFNSSLSNTDKDLKFCRNFFKRKKTSMTDEQQKVVDEWEEIICADGAGLCPAIDADFARLLTILENRQDDLRQMRKTSLEACFQTRVSNADNDLGFGRNFFRRRKYMLTDEQRKVLEDWSSKICSHEHVDDGFRRFLSTLHARAQDLAKSDLKAAKQGVAALSALSVACHFRQSLRKLSLAFVEDEVHVAQMSLGVPGSGGSDRSWNWPEMKAMFGLRKRYQRRMEEREEELRERELQSHPLSEFRVVNPGAISSHKLLGDVPLTVGDVVLPIELHSGLWLEMTTGATCPMISHEEDRDEMLLRPTSNYWLARETMPIFPHPVDSEDEEDSGTQVDSETTFVFKPVQQEMLERGDLVRSSEAKLYPEFVAVEEKASDFIHIRTLDGKLIFTVSSEDDLLDFPLKTLKRKVFEHLKLSELVQLELVCASGGLEDSEKLSALKGQGSGPIEFFVTVTLERGLFAPWVPLSTGGFVRFYDRTLQPLLKPIRSPFLQEAVMDIDRGRLFFAPEEFPQLAKLQRYWKELQEEYLQLWQTHREKFKVFEGQVGWLSFPLKLWGFEIPEHLKWAPKAAEAMQNSGVEALTTFCYSVLEPGCHIRPHREHVGTSGVRAHLGLQIPLMCAVRVGANALTWREGQWTLFNGDRSHEVLNASSSPRAVLLIDFGGPVLQPRRWPTWIRESMTEAGVIFDEDDADTSTPPAVPGAVLAEGIPRHEADSA</sequence>
<dbReference type="AlphaFoldDB" id="A0A9P1FJJ2"/>
<organism evidence="5">
    <name type="scientific">Cladocopium goreaui</name>
    <dbReference type="NCBI Taxonomy" id="2562237"/>
    <lineage>
        <taxon>Eukaryota</taxon>
        <taxon>Sar</taxon>
        <taxon>Alveolata</taxon>
        <taxon>Dinophyceae</taxon>
        <taxon>Suessiales</taxon>
        <taxon>Symbiodiniaceae</taxon>
        <taxon>Cladocopium</taxon>
    </lineage>
</organism>
<comment type="similarity">
    <text evidence="1">Belongs to the aspartyl/asparaginyl beta-hydroxylase family.</text>
</comment>
<dbReference type="PANTHER" id="PTHR46332">
    <property type="entry name" value="ASPARTATE BETA-HYDROXYLASE DOMAIN-CONTAINING PROTEIN 2"/>
    <property type="match status" value="1"/>
</dbReference>
<evidence type="ECO:0000313" key="7">
    <source>
        <dbReference type="EMBL" id="CAL4766831.1"/>
    </source>
</evidence>
<dbReference type="InterPro" id="IPR027443">
    <property type="entry name" value="IPNS-like_sf"/>
</dbReference>
<dbReference type="Proteomes" id="UP001152797">
    <property type="component" value="Unassembled WGS sequence"/>
</dbReference>
<proteinExistence type="inferred from homology"/>
<evidence type="ECO:0000259" key="4">
    <source>
        <dbReference type="Pfam" id="PF05118"/>
    </source>
</evidence>
<evidence type="ECO:0000256" key="3">
    <source>
        <dbReference type="ARBA" id="ARBA00023002"/>
    </source>
</evidence>
<comment type="caution">
    <text evidence="5">The sequence shown here is derived from an EMBL/GenBank/DDBJ whole genome shotgun (WGS) entry which is preliminary data.</text>
</comment>
<reference evidence="5" key="1">
    <citation type="submission" date="2022-10" db="EMBL/GenBank/DDBJ databases">
        <authorList>
            <person name="Chen Y."/>
            <person name="Dougan E. K."/>
            <person name="Chan C."/>
            <person name="Rhodes N."/>
            <person name="Thang M."/>
        </authorList>
    </citation>
    <scope>NUCLEOTIDE SEQUENCE</scope>
</reference>
<dbReference type="EMBL" id="CAMXCT010000491">
    <property type="protein sequence ID" value="CAI3979519.1"/>
    <property type="molecule type" value="Genomic_DNA"/>
</dbReference>
<feature type="domain" description="Aspartyl/asparaginy/proline hydroxylase" evidence="4">
    <location>
        <begin position="768"/>
        <end position="911"/>
    </location>
</feature>
<reference evidence="6" key="2">
    <citation type="submission" date="2024-04" db="EMBL/GenBank/DDBJ databases">
        <authorList>
            <person name="Chen Y."/>
            <person name="Shah S."/>
            <person name="Dougan E. K."/>
            <person name="Thang M."/>
            <person name="Chan C."/>
        </authorList>
    </citation>
    <scope>NUCLEOTIDE SEQUENCE [LARGE SCALE GENOMIC DNA]</scope>
</reference>
<dbReference type="InterPro" id="IPR051821">
    <property type="entry name" value="Asp/Asn_beta-hydroxylase"/>
</dbReference>
<name>A0A9P1FJJ2_9DINO</name>
<protein>
    <submittedName>
        <fullName evidence="7">Aspartyl/asparaginy/proline hydroxylase domain-containing protein</fullName>
    </submittedName>
</protein>
<dbReference type="EMBL" id="CAMXCT020000491">
    <property type="protein sequence ID" value="CAL1132894.1"/>
    <property type="molecule type" value="Genomic_DNA"/>
</dbReference>
<evidence type="ECO:0000313" key="5">
    <source>
        <dbReference type="EMBL" id="CAI3979519.1"/>
    </source>
</evidence>
<dbReference type="EMBL" id="CAMXCT030000491">
    <property type="protein sequence ID" value="CAL4766831.1"/>
    <property type="molecule type" value="Genomic_DNA"/>
</dbReference>
<keyword evidence="2" id="KW-0223">Dioxygenase</keyword>
<gene>
    <name evidence="5" type="ORF">C1SCF055_LOCUS7462</name>
</gene>
<evidence type="ECO:0000256" key="1">
    <source>
        <dbReference type="ARBA" id="ARBA00007730"/>
    </source>
</evidence>
<dbReference type="InterPro" id="IPR007803">
    <property type="entry name" value="Asp/Arg/Pro-Hydrxlase"/>
</dbReference>
<accession>A0A9P1FJJ2</accession>
<keyword evidence="3" id="KW-0560">Oxidoreductase</keyword>
<dbReference type="PANTHER" id="PTHR46332:SF5">
    <property type="entry name" value="ASPARTATE BETA-HYDROXYLASE DOMAIN CONTAINING 2"/>
    <property type="match status" value="1"/>
</dbReference>